<sequence>MKTIKSFLFVMFMLLASNAMANQVLGEVNESEPVEGAVTGSETLMIYLSNFYETPGHKEAVAQVVRPGTSADLPLLPIGNYTYEWTITPGGATTSANMWPTNARRGDVSVNFNTQISSRVELECKVYLNGSLYDTLSYFWYLY</sequence>
<organism evidence="2 3">
    <name type="scientific">Parabacteroides distasonis</name>
    <dbReference type="NCBI Taxonomy" id="823"/>
    <lineage>
        <taxon>Bacteria</taxon>
        <taxon>Pseudomonadati</taxon>
        <taxon>Bacteroidota</taxon>
        <taxon>Bacteroidia</taxon>
        <taxon>Bacteroidales</taxon>
        <taxon>Tannerellaceae</taxon>
        <taxon>Parabacteroides</taxon>
    </lineage>
</organism>
<feature type="chain" id="PRO_5022719623" evidence="1">
    <location>
        <begin position="22"/>
        <end position="143"/>
    </location>
</feature>
<feature type="signal peptide" evidence="1">
    <location>
        <begin position="1"/>
        <end position="21"/>
    </location>
</feature>
<name>A0A5C6KK34_PARDI</name>
<keyword evidence="1" id="KW-0732">Signal</keyword>
<evidence type="ECO:0000313" key="2">
    <source>
        <dbReference type="EMBL" id="TWV62915.1"/>
    </source>
</evidence>
<comment type="caution">
    <text evidence="2">The sequence shown here is derived from an EMBL/GenBank/DDBJ whole genome shotgun (WGS) entry which is preliminary data.</text>
</comment>
<evidence type="ECO:0000256" key="1">
    <source>
        <dbReference type="SAM" id="SignalP"/>
    </source>
</evidence>
<proteinExistence type="predicted"/>
<gene>
    <name evidence="2" type="ORF">FSA05_07755</name>
</gene>
<reference evidence="2 3" key="1">
    <citation type="submission" date="2019-07" db="EMBL/GenBank/DDBJ databases">
        <title>Genome sequencing of Parabacteroides distasonis iSURF_7.</title>
        <authorList>
            <person name="Degefu H.N."/>
            <person name="Ruoff K.L."/>
            <person name="Price C.E."/>
            <person name="Valls R.A."/>
            <person name="O'Toole G.A."/>
        </authorList>
    </citation>
    <scope>NUCLEOTIDE SEQUENCE [LARGE SCALE GENOMIC DNA]</scope>
    <source>
        <strain evidence="2 3">CFPLTA003_1B</strain>
    </source>
</reference>
<dbReference type="AlphaFoldDB" id="A0A5C6KK34"/>
<accession>A0A5C6KK34</accession>
<dbReference type="EMBL" id="VOHW01000003">
    <property type="protein sequence ID" value="TWV62915.1"/>
    <property type="molecule type" value="Genomic_DNA"/>
</dbReference>
<evidence type="ECO:0000313" key="3">
    <source>
        <dbReference type="Proteomes" id="UP000315827"/>
    </source>
</evidence>
<dbReference type="RefSeq" id="WP_146375290.1">
    <property type="nucleotide sequence ID" value="NZ_VOHW01000003.1"/>
</dbReference>
<protein>
    <submittedName>
        <fullName evidence="2">Uncharacterized protein</fullName>
    </submittedName>
</protein>
<dbReference type="Proteomes" id="UP000315827">
    <property type="component" value="Unassembled WGS sequence"/>
</dbReference>